<comment type="caution">
    <text evidence="1">The sequence shown here is derived from an EMBL/GenBank/DDBJ whole genome shotgun (WGS) entry which is preliminary data.</text>
</comment>
<dbReference type="Proteomes" id="UP000218327">
    <property type="component" value="Unassembled WGS sequence"/>
</dbReference>
<evidence type="ECO:0000313" key="1">
    <source>
        <dbReference type="EMBL" id="PCJ24136.1"/>
    </source>
</evidence>
<proteinExistence type="predicted"/>
<name>A0A2A5AZ59_9GAMM</name>
<dbReference type="InterPro" id="IPR036388">
    <property type="entry name" value="WH-like_DNA-bd_sf"/>
</dbReference>
<accession>A0A2A5AZ59</accession>
<dbReference type="AlphaFoldDB" id="A0A2A5AZ59"/>
<gene>
    <name evidence="1" type="ORF">COA96_10345</name>
</gene>
<reference evidence="2" key="1">
    <citation type="submission" date="2017-08" db="EMBL/GenBank/DDBJ databases">
        <title>A dynamic microbial community with high functional redundancy inhabits the cold, oxic subseafloor aquifer.</title>
        <authorList>
            <person name="Tully B.J."/>
            <person name="Wheat C.G."/>
            <person name="Glazer B.T."/>
            <person name="Huber J.A."/>
        </authorList>
    </citation>
    <scope>NUCLEOTIDE SEQUENCE [LARGE SCALE GENOMIC DNA]</scope>
</reference>
<dbReference type="InterPro" id="IPR036390">
    <property type="entry name" value="WH_DNA-bd_sf"/>
</dbReference>
<dbReference type="EMBL" id="NVVJ01000030">
    <property type="protein sequence ID" value="PCJ24136.1"/>
    <property type="molecule type" value="Genomic_DNA"/>
</dbReference>
<sequence length="107" mass="11787">MNLMLELAIKEGHAKRLPSDHDRGGAGNPNVIRKSKITTKLILAGMKMFGKPMTVRQIADKTGLGYSKIYNQMKPLKGRGLVVRSGSVNQHVGRMPSTLWALAKTHH</sequence>
<dbReference type="SUPFAM" id="SSF46785">
    <property type="entry name" value="Winged helix' DNA-binding domain"/>
    <property type="match status" value="1"/>
</dbReference>
<evidence type="ECO:0000313" key="2">
    <source>
        <dbReference type="Proteomes" id="UP000218327"/>
    </source>
</evidence>
<dbReference type="Gene3D" id="1.10.10.10">
    <property type="entry name" value="Winged helix-like DNA-binding domain superfamily/Winged helix DNA-binding domain"/>
    <property type="match status" value="1"/>
</dbReference>
<protein>
    <submittedName>
        <fullName evidence="1">Uncharacterized protein</fullName>
    </submittedName>
</protein>
<organism evidence="1 2">
    <name type="scientific">SAR86 cluster bacterium</name>
    <dbReference type="NCBI Taxonomy" id="2030880"/>
    <lineage>
        <taxon>Bacteria</taxon>
        <taxon>Pseudomonadati</taxon>
        <taxon>Pseudomonadota</taxon>
        <taxon>Gammaproteobacteria</taxon>
        <taxon>SAR86 cluster</taxon>
    </lineage>
</organism>